<dbReference type="PANTHER" id="PTHR36853">
    <property type="entry name" value="EXPRESSED PROTEIN"/>
    <property type="match status" value="1"/>
</dbReference>
<keyword evidence="1" id="KW-0812">Transmembrane</keyword>
<keyword evidence="1" id="KW-0472">Membrane</keyword>
<proteinExistence type="predicted"/>
<name>A0A4P9X698_9FUNG</name>
<accession>A0A4P9X698</accession>
<keyword evidence="5" id="KW-1185">Reference proteome</keyword>
<protein>
    <recommendedName>
        <fullName evidence="3">Vacuolar sorting protein Vps3844 C-terminal domain-containing protein</fullName>
    </recommendedName>
</protein>
<dbReference type="InterPro" id="IPR024382">
    <property type="entry name" value="Vps3844_C"/>
</dbReference>
<evidence type="ECO:0000313" key="5">
    <source>
        <dbReference type="Proteomes" id="UP000274922"/>
    </source>
</evidence>
<feature type="signal peptide" evidence="2">
    <location>
        <begin position="1"/>
        <end position="34"/>
    </location>
</feature>
<feature type="transmembrane region" description="Helical" evidence="1">
    <location>
        <begin position="471"/>
        <end position="493"/>
    </location>
</feature>
<dbReference type="GO" id="GO:0005783">
    <property type="term" value="C:endoplasmic reticulum"/>
    <property type="evidence" value="ECO:0007669"/>
    <property type="project" value="TreeGrafter"/>
</dbReference>
<dbReference type="OrthoDB" id="5583277at2759"/>
<reference evidence="5" key="1">
    <citation type="journal article" date="2018" name="Nat. Microbiol.">
        <title>Leveraging single-cell genomics to expand the fungal tree of life.</title>
        <authorList>
            <person name="Ahrendt S.R."/>
            <person name="Quandt C.A."/>
            <person name="Ciobanu D."/>
            <person name="Clum A."/>
            <person name="Salamov A."/>
            <person name="Andreopoulos B."/>
            <person name="Cheng J.F."/>
            <person name="Woyke T."/>
            <person name="Pelin A."/>
            <person name="Henrissat B."/>
            <person name="Reynolds N.K."/>
            <person name="Benny G.L."/>
            <person name="Smith M.E."/>
            <person name="James T.Y."/>
            <person name="Grigoriev I.V."/>
        </authorList>
    </citation>
    <scope>NUCLEOTIDE SEQUENCE [LARGE SCALE GENOMIC DNA]</scope>
    <source>
        <strain evidence="5">ATCC 52028</strain>
    </source>
</reference>
<organism evidence="4 5">
    <name type="scientific">Caulochytrium protostelioides</name>
    <dbReference type="NCBI Taxonomy" id="1555241"/>
    <lineage>
        <taxon>Eukaryota</taxon>
        <taxon>Fungi</taxon>
        <taxon>Fungi incertae sedis</taxon>
        <taxon>Chytridiomycota</taxon>
        <taxon>Chytridiomycota incertae sedis</taxon>
        <taxon>Chytridiomycetes</taxon>
        <taxon>Caulochytriales</taxon>
        <taxon>Caulochytriaceae</taxon>
        <taxon>Caulochytrium</taxon>
    </lineage>
</organism>
<dbReference type="Pfam" id="PF12955">
    <property type="entry name" value="Vps3844_C"/>
    <property type="match status" value="1"/>
</dbReference>
<dbReference type="STRING" id="1555241.A0A4P9X698"/>
<dbReference type="EMBL" id="ML014203">
    <property type="protein sequence ID" value="RKP00693.1"/>
    <property type="molecule type" value="Genomic_DNA"/>
</dbReference>
<evidence type="ECO:0000256" key="1">
    <source>
        <dbReference type="SAM" id="Phobius"/>
    </source>
</evidence>
<dbReference type="PANTHER" id="PTHR36853:SF1">
    <property type="entry name" value="DUF3844 DOMAIN-CONTAINING PROTEIN"/>
    <property type="match status" value="1"/>
</dbReference>
<dbReference type="InterPro" id="IPR053065">
    <property type="entry name" value="Archenteron_Induction-Rel"/>
</dbReference>
<keyword evidence="2" id="KW-0732">Signal</keyword>
<evidence type="ECO:0000313" key="4">
    <source>
        <dbReference type="EMBL" id="RKP00693.1"/>
    </source>
</evidence>
<keyword evidence="1" id="KW-1133">Transmembrane helix</keyword>
<gene>
    <name evidence="4" type="ORF">CXG81DRAFT_26598</name>
</gene>
<evidence type="ECO:0000259" key="3">
    <source>
        <dbReference type="Pfam" id="PF12955"/>
    </source>
</evidence>
<dbReference type="Proteomes" id="UP000274922">
    <property type="component" value="Unassembled WGS sequence"/>
</dbReference>
<feature type="chain" id="PRO_5020524832" description="Vacuolar sorting protein Vps3844 C-terminal domain-containing protein" evidence="2">
    <location>
        <begin position="35"/>
        <end position="514"/>
    </location>
</feature>
<evidence type="ECO:0000256" key="2">
    <source>
        <dbReference type="SAM" id="SignalP"/>
    </source>
</evidence>
<sequence length="514" mass="52742">MLAFATADAGARGWRRTGTTVLLAALALGLPAHAAHHAADLPAGAHVAVFTSAGAAVHGSPGAASPAPSAPSVRAVADGLLMMPTDLVWGHATALLSWLQGTSHEVHHPDRRVVADVLNHPQVADVAPALMADRAWDLTLVTTATPDPTPDTAEPAVAMHVPDAALTWDDLRVYAADMARLQTHTYGPIVWSSDATDGARPRELTTAARVYRSATDVQVTFPSGALGLSGPQQAAVHELLVRPRTGRRADAALLDAALDAFPAADRAALTRDGADADAPAVAVFLAELAQLRRLSDAIAAGVDAPLAGVPVVLALSGPVGVHAAAATTAAQRDAAGRLWNAALARLCRAVVNAPPAAAARLQLVAGPVAAQRLTKRADPGARGPRVRRAADEAVCPTTAASCLSTFDQCTMHGTCTQQKTIVAGVEETCYLCACGTDRVDDAGKPIPGFTKKAHYVGNACQYEDIAPEFNLLFFTGLGLFIVVTFSISLLASVGKGAHAGVLNLAGAGGRPKAD</sequence>
<dbReference type="AlphaFoldDB" id="A0A4P9X698"/>
<feature type="domain" description="Vacuolar sorting protein Vps3844 C-terminal" evidence="3">
    <location>
        <begin position="395"/>
        <end position="503"/>
    </location>
</feature>